<dbReference type="InParanoid" id="A0A163EPX4"/>
<evidence type="ECO:0000256" key="6">
    <source>
        <dbReference type="ARBA" id="ARBA00023242"/>
    </source>
</evidence>
<protein>
    <submittedName>
        <fullName evidence="9">SsDNA-binding transcriptional regulator</fullName>
    </submittedName>
</protein>
<dbReference type="AlphaFoldDB" id="A0A163EPX4"/>
<evidence type="ECO:0000256" key="1">
    <source>
        <dbReference type="ARBA" id="ARBA00004123"/>
    </source>
</evidence>
<dbReference type="InterPro" id="IPR045125">
    <property type="entry name" value="Sub1/Tcp4-like"/>
</dbReference>
<dbReference type="GO" id="GO:0060261">
    <property type="term" value="P:positive regulation of transcription initiation by RNA polymerase II"/>
    <property type="evidence" value="ECO:0007669"/>
    <property type="project" value="InterPro"/>
</dbReference>
<dbReference type="STRING" id="763407.A0A163EPX4"/>
<organism evidence="9 10">
    <name type="scientific">Phycomyces blakesleeanus (strain ATCC 8743b / DSM 1359 / FGSC 10004 / NBRC 33097 / NRRL 1555)</name>
    <dbReference type="NCBI Taxonomy" id="763407"/>
    <lineage>
        <taxon>Eukaryota</taxon>
        <taxon>Fungi</taxon>
        <taxon>Fungi incertae sedis</taxon>
        <taxon>Mucoromycota</taxon>
        <taxon>Mucoromycotina</taxon>
        <taxon>Mucoromycetes</taxon>
        <taxon>Mucorales</taxon>
        <taxon>Phycomycetaceae</taxon>
        <taxon>Phycomyces</taxon>
    </lineage>
</organism>
<evidence type="ECO:0000259" key="8">
    <source>
        <dbReference type="Pfam" id="PF02229"/>
    </source>
</evidence>
<dbReference type="Pfam" id="PF02229">
    <property type="entry name" value="PC4"/>
    <property type="match status" value="1"/>
</dbReference>
<dbReference type="GO" id="GO:0003713">
    <property type="term" value="F:transcription coactivator activity"/>
    <property type="evidence" value="ECO:0007669"/>
    <property type="project" value="InterPro"/>
</dbReference>
<evidence type="ECO:0000313" key="9">
    <source>
        <dbReference type="EMBL" id="OAD80730.1"/>
    </source>
</evidence>
<keyword evidence="6" id="KW-0539">Nucleus</keyword>
<dbReference type="EMBL" id="KV440971">
    <property type="protein sequence ID" value="OAD80730.1"/>
    <property type="molecule type" value="Genomic_DNA"/>
</dbReference>
<dbReference type="Proteomes" id="UP000077315">
    <property type="component" value="Unassembled WGS sequence"/>
</dbReference>
<dbReference type="OrthoDB" id="2505440at2759"/>
<evidence type="ECO:0000256" key="5">
    <source>
        <dbReference type="ARBA" id="ARBA00023163"/>
    </source>
</evidence>
<evidence type="ECO:0000256" key="3">
    <source>
        <dbReference type="ARBA" id="ARBA00023015"/>
    </source>
</evidence>
<dbReference type="GeneID" id="28999839"/>
<keyword evidence="4 9" id="KW-0238">DNA-binding</keyword>
<evidence type="ECO:0000313" key="10">
    <source>
        <dbReference type="Proteomes" id="UP000077315"/>
    </source>
</evidence>
<accession>A0A163EPX4</accession>
<gene>
    <name evidence="9" type="ORF">PHYBLDRAFT_184431</name>
</gene>
<dbReference type="SUPFAM" id="SSF54447">
    <property type="entry name" value="ssDNA-binding transcriptional regulator domain"/>
    <property type="match status" value="1"/>
</dbReference>
<dbReference type="RefSeq" id="XP_018298770.1">
    <property type="nucleotide sequence ID" value="XM_018438933.1"/>
</dbReference>
<name>A0A163EPX4_PHYB8</name>
<feature type="compositionally biased region" description="Basic and acidic residues" evidence="7">
    <location>
        <begin position="41"/>
        <end position="50"/>
    </location>
</feature>
<dbReference type="GO" id="GO:0003677">
    <property type="term" value="F:DNA binding"/>
    <property type="evidence" value="ECO:0007669"/>
    <property type="project" value="UniProtKB-KW"/>
</dbReference>
<keyword evidence="10" id="KW-1185">Reference proteome</keyword>
<keyword evidence="5" id="KW-0804">Transcription</keyword>
<dbReference type="Gene3D" id="2.30.31.10">
    <property type="entry name" value="Transcriptional Coactivator Pc4, Chain A"/>
    <property type="match status" value="1"/>
</dbReference>
<comment type="similarity">
    <text evidence="2">Belongs to the transcriptional coactivator PC4 family.</text>
</comment>
<evidence type="ECO:0000256" key="4">
    <source>
        <dbReference type="ARBA" id="ARBA00023125"/>
    </source>
</evidence>
<keyword evidence="3" id="KW-0805">Transcription regulation</keyword>
<evidence type="ECO:0000256" key="2">
    <source>
        <dbReference type="ARBA" id="ARBA00009001"/>
    </source>
</evidence>
<sequence>MVKTNKYIEDSDDEDFKPTKRVVSEDEDSEEEPSSKKPKKAEKESKEKSKGSSTPDESGAVFELSSKRKITVKAFPKGGAFVDIREFYTDKSGETKHGKGICLPLAQYKILKDLIPKIDAAIEKL</sequence>
<dbReference type="VEuPathDB" id="FungiDB:PHYBLDRAFT_184431"/>
<proteinExistence type="inferred from homology"/>
<feature type="domain" description="Transcriptional coactivator p15 (PC4) C-terminal" evidence="8">
    <location>
        <begin position="62"/>
        <end position="113"/>
    </location>
</feature>
<feature type="region of interest" description="Disordered" evidence="7">
    <location>
        <begin position="1"/>
        <end position="61"/>
    </location>
</feature>
<dbReference type="InterPro" id="IPR009044">
    <property type="entry name" value="ssDNA-bd_transcriptional_reg"/>
</dbReference>
<dbReference type="GO" id="GO:0005634">
    <property type="term" value="C:nucleus"/>
    <property type="evidence" value="ECO:0007669"/>
    <property type="project" value="UniProtKB-SubCell"/>
</dbReference>
<reference evidence="10" key="1">
    <citation type="submission" date="2015-06" db="EMBL/GenBank/DDBJ databases">
        <title>Expansion of signal transduction pathways in fungi by whole-genome duplication.</title>
        <authorList>
            <consortium name="DOE Joint Genome Institute"/>
            <person name="Corrochano L.M."/>
            <person name="Kuo A."/>
            <person name="Marcet-Houben M."/>
            <person name="Polaino S."/>
            <person name="Salamov A."/>
            <person name="Villalobos J.M."/>
            <person name="Alvarez M.I."/>
            <person name="Avalos J."/>
            <person name="Benito E.P."/>
            <person name="Benoit I."/>
            <person name="Burger G."/>
            <person name="Camino L.P."/>
            <person name="Canovas D."/>
            <person name="Cerda-Olmedo E."/>
            <person name="Cheng J.-F."/>
            <person name="Dominguez A."/>
            <person name="Elias M."/>
            <person name="Eslava A.P."/>
            <person name="Glaser F."/>
            <person name="Grimwood J."/>
            <person name="Gutierrez G."/>
            <person name="Heitman J."/>
            <person name="Henrissat B."/>
            <person name="Iturriaga E.A."/>
            <person name="Lang B.F."/>
            <person name="Lavin J.L."/>
            <person name="Lee S."/>
            <person name="Li W."/>
            <person name="Lindquist E."/>
            <person name="Lopez-Garcia S."/>
            <person name="Luque E.M."/>
            <person name="Marcos A.T."/>
            <person name="Martin J."/>
            <person name="McCluskey K."/>
            <person name="Medina H.R."/>
            <person name="Miralles-Duran A."/>
            <person name="Miyazaki A."/>
            <person name="Munoz-Torres E."/>
            <person name="Oguiza J.A."/>
            <person name="Ohm R."/>
            <person name="Olmedo M."/>
            <person name="Orejas M."/>
            <person name="Ortiz-Castellanos L."/>
            <person name="Pisabarro A.G."/>
            <person name="Rodriguez-Romero J."/>
            <person name="Ruiz-Herrera J."/>
            <person name="Ruiz-Vazquez R."/>
            <person name="Sanz C."/>
            <person name="Schackwitz W."/>
            <person name="Schmutz J."/>
            <person name="Shahriari M."/>
            <person name="Shelest E."/>
            <person name="Silva-Franco F."/>
            <person name="Soanes D."/>
            <person name="Syed K."/>
            <person name="Tagua V.G."/>
            <person name="Talbot N.J."/>
            <person name="Thon M."/>
            <person name="De vries R.P."/>
            <person name="Wiebenga A."/>
            <person name="Yadav J.S."/>
            <person name="Braun E.L."/>
            <person name="Baker S."/>
            <person name="Garre V."/>
            <person name="Horwitz B."/>
            <person name="Torres-Martinez S."/>
            <person name="Idnurm A."/>
            <person name="Herrera-Estrella A."/>
            <person name="Gabaldon T."/>
            <person name="Grigoriev I.V."/>
        </authorList>
    </citation>
    <scope>NUCLEOTIDE SEQUENCE [LARGE SCALE GENOMIC DNA]</scope>
    <source>
        <strain evidence="10">NRRL 1555(-)</strain>
    </source>
</reference>
<dbReference type="PANTHER" id="PTHR13215">
    <property type="entry name" value="RNA POLYMERASE II TRANSCRIPTIONAL COACTIVATOR"/>
    <property type="match status" value="1"/>
</dbReference>
<evidence type="ECO:0000256" key="7">
    <source>
        <dbReference type="SAM" id="MobiDB-lite"/>
    </source>
</evidence>
<comment type="subcellular location">
    <subcellularLocation>
        <location evidence="1">Nucleus</location>
    </subcellularLocation>
</comment>
<dbReference type="InterPro" id="IPR003173">
    <property type="entry name" value="PC4_C"/>
</dbReference>